<gene>
    <name evidence="2" type="ORF">BDD14_2330</name>
</gene>
<evidence type="ECO:0000256" key="1">
    <source>
        <dbReference type="SAM" id="SignalP"/>
    </source>
</evidence>
<feature type="chain" id="PRO_5020777636" evidence="1">
    <location>
        <begin position="25"/>
        <end position="308"/>
    </location>
</feature>
<dbReference type="InterPro" id="IPR025737">
    <property type="entry name" value="FApF"/>
</dbReference>
<evidence type="ECO:0000313" key="2">
    <source>
        <dbReference type="EMBL" id="RZU40844.1"/>
    </source>
</evidence>
<evidence type="ECO:0000313" key="3">
    <source>
        <dbReference type="Proteomes" id="UP000292958"/>
    </source>
</evidence>
<organism evidence="2 3">
    <name type="scientific">Edaphobacter modestus</name>
    <dbReference type="NCBI Taxonomy" id="388466"/>
    <lineage>
        <taxon>Bacteria</taxon>
        <taxon>Pseudomonadati</taxon>
        <taxon>Acidobacteriota</taxon>
        <taxon>Terriglobia</taxon>
        <taxon>Terriglobales</taxon>
        <taxon>Acidobacteriaceae</taxon>
        <taxon>Edaphobacter</taxon>
    </lineage>
</organism>
<feature type="signal peptide" evidence="1">
    <location>
        <begin position="1"/>
        <end position="24"/>
    </location>
</feature>
<keyword evidence="1" id="KW-0732">Signal</keyword>
<comment type="caution">
    <text evidence="2">The sequence shown here is derived from an EMBL/GenBank/DDBJ whole genome shotgun (WGS) entry which is preliminary data.</text>
</comment>
<dbReference type="Proteomes" id="UP000292958">
    <property type="component" value="Unassembled WGS sequence"/>
</dbReference>
<dbReference type="Pfam" id="PF13557">
    <property type="entry name" value="Phenol_MetA_deg"/>
    <property type="match status" value="1"/>
</dbReference>
<dbReference type="OrthoDB" id="191143at2"/>
<dbReference type="EMBL" id="SHKW01000001">
    <property type="protein sequence ID" value="RZU40844.1"/>
    <property type="molecule type" value="Genomic_DNA"/>
</dbReference>
<accession>A0A4Q7YU72</accession>
<protein>
    <submittedName>
        <fullName evidence="2">Outer membrane putative beta-barrel porin/alpha-amylase</fullName>
    </submittedName>
</protein>
<proteinExistence type="predicted"/>
<sequence length="308" mass="33224">MFAPVHTALLLLTWTLLTSALAAAAQDLEPRAYSASPVGTNFIGIGFGRSSGEVAFDPTLPITNANATLYSPALGVGRTFGVLGKQALFTSTLPYAWGNISGDVGDQQGRISRSGLADVKTRLSINLRGSPAMTPAEFARRPHRRLILGTSLTMTSPSGQYDNTKLINLGTNRWSFKPEVGISYPLKKLDLDLYAGIWFFTPNKSFYTGHSSRSQDSLTAIQAHASYTFRRSLWAAIDATWYGGGASVVNDGVPSERQANTRLGATLALPITRRQSFKLSYSSGVTGNIGSKFNTIAGGWQYVWFGRP</sequence>
<dbReference type="AlphaFoldDB" id="A0A4Q7YU72"/>
<name>A0A4Q7YU72_9BACT</name>
<reference evidence="2 3" key="1">
    <citation type="submission" date="2019-02" db="EMBL/GenBank/DDBJ databases">
        <title>Genomic Encyclopedia of Archaeal and Bacterial Type Strains, Phase II (KMG-II): from individual species to whole genera.</title>
        <authorList>
            <person name="Goeker M."/>
        </authorList>
    </citation>
    <scope>NUCLEOTIDE SEQUENCE [LARGE SCALE GENOMIC DNA]</scope>
    <source>
        <strain evidence="2 3">DSM 18101</strain>
    </source>
</reference>
<keyword evidence="3" id="KW-1185">Reference proteome</keyword>